<sequence length="102" mass="12245">MLPDEVRKAVEYLDDLILNYHNFDLLKWQTIRAHLLAREAEVEFEQKRSEERGRMFDREQRRRIAAEALLRELRLRINETRGPNAFDVLQRVDAHLSENSRG</sequence>
<dbReference type="STRING" id="529704.SAMN02927913_2228"/>
<gene>
    <name evidence="1" type="ORF">SAMN04487997_0162</name>
</gene>
<reference evidence="1 2" key="1">
    <citation type="submission" date="2016-10" db="EMBL/GenBank/DDBJ databases">
        <authorList>
            <person name="de Groot N.N."/>
        </authorList>
    </citation>
    <scope>NUCLEOTIDE SEQUENCE [LARGE SCALE GENOMIC DNA]</scope>
    <source>
        <strain evidence="1 2">DSM 26515</strain>
    </source>
</reference>
<name>A0A1H7A0M0_9GAMM</name>
<dbReference type="Proteomes" id="UP000199420">
    <property type="component" value="Unassembled WGS sequence"/>
</dbReference>
<evidence type="ECO:0000313" key="1">
    <source>
        <dbReference type="EMBL" id="SEJ54595.1"/>
    </source>
</evidence>
<keyword evidence="2" id="KW-1185">Reference proteome</keyword>
<accession>A0A1H7A0M0</accession>
<proteinExistence type="predicted"/>
<organism evidence="1 2">
    <name type="scientific">Frateuria terrea</name>
    <dbReference type="NCBI Taxonomy" id="529704"/>
    <lineage>
        <taxon>Bacteria</taxon>
        <taxon>Pseudomonadati</taxon>
        <taxon>Pseudomonadota</taxon>
        <taxon>Gammaproteobacteria</taxon>
        <taxon>Lysobacterales</taxon>
        <taxon>Rhodanobacteraceae</taxon>
        <taxon>Frateuria</taxon>
    </lineage>
</organism>
<dbReference type="EMBL" id="FNYC01000012">
    <property type="protein sequence ID" value="SEJ54595.1"/>
    <property type="molecule type" value="Genomic_DNA"/>
</dbReference>
<dbReference type="AlphaFoldDB" id="A0A1H7A0M0"/>
<evidence type="ECO:0000313" key="2">
    <source>
        <dbReference type="Proteomes" id="UP000199420"/>
    </source>
</evidence>
<dbReference type="RefSeq" id="WP_091336895.1">
    <property type="nucleotide sequence ID" value="NZ_FNYC01000012.1"/>
</dbReference>
<protein>
    <submittedName>
        <fullName evidence="1">Uncharacterized protein</fullName>
    </submittedName>
</protein>